<dbReference type="KEGG" id="fcy:FRACYDRAFT_217579"/>
<dbReference type="AlphaFoldDB" id="A0A1E7FGV1"/>
<protein>
    <submittedName>
        <fullName evidence="2">Uncharacterized protein</fullName>
    </submittedName>
</protein>
<organism evidence="2 3">
    <name type="scientific">Fragilariopsis cylindrus CCMP1102</name>
    <dbReference type="NCBI Taxonomy" id="635003"/>
    <lineage>
        <taxon>Eukaryota</taxon>
        <taxon>Sar</taxon>
        <taxon>Stramenopiles</taxon>
        <taxon>Ochrophyta</taxon>
        <taxon>Bacillariophyta</taxon>
        <taxon>Bacillariophyceae</taxon>
        <taxon>Bacillariophycidae</taxon>
        <taxon>Bacillariales</taxon>
        <taxon>Bacillariaceae</taxon>
        <taxon>Fragilariopsis</taxon>
    </lineage>
</organism>
<evidence type="ECO:0000313" key="2">
    <source>
        <dbReference type="EMBL" id="OEU17386.1"/>
    </source>
</evidence>
<keyword evidence="3" id="KW-1185">Reference proteome</keyword>
<dbReference type="Proteomes" id="UP000095751">
    <property type="component" value="Unassembled WGS sequence"/>
</dbReference>
<name>A0A1E7FGV1_9STRA</name>
<dbReference type="InParanoid" id="A0A1E7FGV1"/>
<accession>A0A1E7FGV1</accession>
<evidence type="ECO:0000256" key="1">
    <source>
        <dbReference type="SAM" id="MobiDB-lite"/>
    </source>
</evidence>
<dbReference type="EMBL" id="KV784357">
    <property type="protein sequence ID" value="OEU17386.1"/>
    <property type="molecule type" value="Genomic_DNA"/>
</dbReference>
<proteinExistence type="predicted"/>
<gene>
    <name evidence="2" type="ORF">FRACYDRAFT_217579</name>
</gene>
<feature type="region of interest" description="Disordered" evidence="1">
    <location>
        <begin position="28"/>
        <end position="53"/>
    </location>
</feature>
<reference evidence="2 3" key="1">
    <citation type="submission" date="2016-09" db="EMBL/GenBank/DDBJ databases">
        <title>Extensive genetic diversity and differential bi-allelic expression allows diatom success in the polar Southern Ocean.</title>
        <authorList>
            <consortium name="DOE Joint Genome Institute"/>
            <person name="Mock T."/>
            <person name="Otillar R.P."/>
            <person name="Strauss J."/>
            <person name="Dupont C."/>
            <person name="Frickenhaus S."/>
            <person name="Maumus F."/>
            <person name="Mcmullan M."/>
            <person name="Sanges R."/>
            <person name="Schmutz J."/>
            <person name="Toseland A."/>
            <person name="Valas R."/>
            <person name="Veluchamy A."/>
            <person name="Ward B.J."/>
            <person name="Allen A."/>
            <person name="Barry K."/>
            <person name="Falciatore A."/>
            <person name="Ferrante M."/>
            <person name="Fortunato A.E."/>
            <person name="Gloeckner G."/>
            <person name="Gruber A."/>
            <person name="Hipkin R."/>
            <person name="Janech M."/>
            <person name="Kroth P."/>
            <person name="Leese F."/>
            <person name="Lindquist E."/>
            <person name="Lyon B.R."/>
            <person name="Martin J."/>
            <person name="Mayer C."/>
            <person name="Parker M."/>
            <person name="Quesneville H."/>
            <person name="Raymond J."/>
            <person name="Uhlig C."/>
            <person name="Valentin K.U."/>
            <person name="Worden A.Z."/>
            <person name="Armbrust E.V."/>
            <person name="Bowler C."/>
            <person name="Green B."/>
            <person name="Moulton V."/>
            <person name="Van Oosterhout C."/>
            <person name="Grigoriev I."/>
        </authorList>
    </citation>
    <scope>NUCLEOTIDE SEQUENCE [LARGE SCALE GENOMIC DNA]</scope>
    <source>
        <strain evidence="2 3">CCMP1102</strain>
    </source>
</reference>
<sequence>MMQVSPEQMQAMMYQQMMMQQQVQMAQMQRALQQQKRGSTNPQMFMNMPGHVMQNPAASKSTFAFMDQPQKQDDKSFDFVKDAMKTENKKK</sequence>
<evidence type="ECO:0000313" key="3">
    <source>
        <dbReference type="Proteomes" id="UP000095751"/>
    </source>
</evidence>